<evidence type="ECO:0000313" key="1">
    <source>
        <dbReference type="EMBL" id="KAL2743746.1"/>
    </source>
</evidence>
<gene>
    <name evidence="1" type="ORF">V1477_008004</name>
</gene>
<dbReference type="AlphaFoldDB" id="A0ABD2CFF0"/>
<comment type="caution">
    <text evidence="1">The sequence shown here is derived from an EMBL/GenBank/DDBJ whole genome shotgun (WGS) entry which is preliminary data.</text>
</comment>
<organism evidence="1 2">
    <name type="scientific">Vespula maculifrons</name>
    <name type="common">Eastern yellow jacket</name>
    <name type="synonym">Wasp</name>
    <dbReference type="NCBI Taxonomy" id="7453"/>
    <lineage>
        <taxon>Eukaryota</taxon>
        <taxon>Metazoa</taxon>
        <taxon>Ecdysozoa</taxon>
        <taxon>Arthropoda</taxon>
        <taxon>Hexapoda</taxon>
        <taxon>Insecta</taxon>
        <taxon>Pterygota</taxon>
        <taxon>Neoptera</taxon>
        <taxon>Endopterygota</taxon>
        <taxon>Hymenoptera</taxon>
        <taxon>Apocrita</taxon>
        <taxon>Aculeata</taxon>
        <taxon>Vespoidea</taxon>
        <taxon>Vespidae</taxon>
        <taxon>Vespinae</taxon>
        <taxon>Vespula</taxon>
    </lineage>
</organism>
<accession>A0ABD2CFF0</accession>
<protein>
    <submittedName>
        <fullName evidence="1">Uncharacterized protein</fullName>
    </submittedName>
</protein>
<sequence length="50" mass="5734">MDFIKHRFNIIEPILPYASAQLLLILEDSSVRLDTLMDKRVSPISCETSL</sequence>
<name>A0ABD2CFF0_VESMC</name>
<proteinExistence type="predicted"/>
<reference evidence="1 2" key="1">
    <citation type="journal article" date="2024" name="Ann. Entomol. Soc. Am.">
        <title>Genomic analyses of the southern and eastern yellowjacket wasps (Hymenoptera: Vespidae) reveal evolutionary signatures of social life.</title>
        <authorList>
            <person name="Catto M.A."/>
            <person name="Caine P.B."/>
            <person name="Orr S.E."/>
            <person name="Hunt B.G."/>
            <person name="Goodisman M.A.D."/>
        </authorList>
    </citation>
    <scope>NUCLEOTIDE SEQUENCE [LARGE SCALE GENOMIC DNA]</scope>
    <source>
        <strain evidence="1">232</strain>
        <tissue evidence="1">Head and thorax</tissue>
    </source>
</reference>
<keyword evidence="2" id="KW-1185">Reference proteome</keyword>
<evidence type="ECO:0000313" key="2">
    <source>
        <dbReference type="Proteomes" id="UP001607303"/>
    </source>
</evidence>
<dbReference type="Proteomes" id="UP001607303">
    <property type="component" value="Unassembled WGS sequence"/>
</dbReference>
<dbReference type="EMBL" id="JAYRBN010000054">
    <property type="protein sequence ID" value="KAL2743746.1"/>
    <property type="molecule type" value="Genomic_DNA"/>
</dbReference>